<dbReference type="Gene3D" id="6.20.240.20">
    <property type="match status" value="1"/>
</dbReference>
<dbReference type="Gene3D" id="3.40.850.10">
    <property type="entry name" value="Kinesin motor domain"/>
    <property type="match status" value="1"/>
</dbReference>
<evidence type="ECO:0000256" key="7">
    <source>
        <dbReference type="ARBA" id="ARBA00022840"/>
    </source>
</evidence>
<dbReference type="InterPro" id="IPR027417">
    <property type="entry name" value="P-loop_NTPase"/>
</dbReference>
<dbReference type="Gene3D" id="2.30.30.40">
    <property type="entry name" value="SH3 Domains"/>
    <property type="match status" value="1"/>
</dbReference>
<keyword evidence="4" id="KW-0963">Cytoplasm</keyword>
<dbReference type="InterPro" id="IPR000299">
    <property type="entry name" value="FERM_domain"/>
</dbReference>
<evidence type="ECO:0008006" key="20">
    <source>
        <dbReference type="Google" id="ProtNLM"/>
    </source>
</evidence>
<dbReference type="Gene3D" id="2.30.29.30">
    <property type="entry name" value="Pleckstrin-homology domain (PH domain)/Phosphotyrosine-binding domain (PTB)"/>
    <property type="match status" value="2"/>
</dbReference>
<comment type="caution">
    <text evidence="18">The sequence shown here is derived from an EMBL/GenBank/DDBJ whole genome shotgun (WGS) entry which is preliminary data.</text>
</comment>
<dbReference type="SMART" id="SM00015">
    <property type="entry name" value="IQ"/>
    <property type="match status" value="3"/>
</dbReference>
<dbReference type="InterPro" id="IPR036106">
    <property type="entry name" value="MYSc_Myo7"/>
</dbReference>
<dbReference type="InterPro" id="IPR035963">
    <property type="entry name" value="FERM_2"/>
</dbReference>
<evidence type="ECO:0000256" key="2">
    <source>
        <dbReference type="ARBA" id="ARBA00008314"/>
    </source>
</evidence>
<evidence type="ECO:0000256" key="10">
    <source>
        <dbReference type="ARBA" id="ARBA00023203"/>
    </source>
</evidence>
<keyword evidence="5" id="KW-0677">Repeat</keyword>
<dbReference type="InterPro" id="IPR029071">
    <property type="entry name" value="Ubiquitin-like_domsf"/>
</dbReference>
<evidence type="ECO:0000256" key="12">
    <source>
        <dbReference type="PROSITE-ProRule" id="PRU00782"/>
    </source>
</evidence>
<dbReference type="GO" id="GO:0009887">
    <property type="term" value="P:animal organ morphogenesis"/>
    <property type="evidence" value="ECO:0007669"/>
    <property type="project" value="UniProtKB-ARBA"/>
</dbReference>
<name>A0A6L2PQ92_COPFO</name>
<dbReference type="Gene3D" id="3.10.20.90">
    <property type="entry name" value="Phosphatidylinositol 3-kinase Catalytic Subunit, Chain A, domain 1"/>
    <property type="match status" value="2"/>
</dbReference>
<evidence type="ECO:0000313" key="18">
    <source>
        <dbReference type="EMBL" id="GFG33342.1"/>
    </source>
</evidence>
<evidence type="ECO:0000256" key="4">
    <source>
        <dbReference type="ARBA" id="ARBA00022490"/>
    </source>
</evidence>
<dbReference type="InterPro" id="IPR000857">
    <property type="entry name" value="MyTH4_dom"/>
</dbReference>
<dbReference type="InterPro" id="IPR019749">
    <property type="entry name" value="Band_41_domain"/>
</dbReference>
<dbReference type="SUPFAM" id="SSF50729">
    <property type="entry name" value="PH domain-like"/>
    <property type="match status" value="1"/>
</dbReference>
<dbReference type="Gene3D" id="1.20.5.190">
    <property type="match status" value="1"/>
</dbReference>
<sequence>MLIHRWKEQRHTTDWSVLSDFTFYVCDNGCSESDPGSKPDSETKIMKIGSVLCTVTFLSPYGGYVWLNVAGNDEFDVPIGVRILSTQGKSIRIQNDDGEETTVSANLVLKPMHATSVRGVEDMITLADLQEYTILRNLHYRYNQGLIYTYTGSILVAVNPYQVLPIYTSKEVALYKDRKLGELPPHIFAIGDSSFSDMLRFQQNQCIVISGESGAGKTESTKLILRYLAAISGKHSWIEQQILEANPILEAFGNAKTVRNDNSSRFGKYIDINFNNDGVIEGAQIEQYLLEKSRIVSQNHGERNYHIFYSILAGLSQDEKKSLDLGDASQYIYLTGGKSLTCDGRDDAAEFADVRSAMKVLNFSDEEILNIIRLLGAILHLGNVKYNELVIANIDAAEIPDHMQVQKVAAILGVSKDLLVDALTRKTIFVQGEKVVRNLSLEQAVEVRDAFVKGIYGQLFIMIVQKINSAIYKPKAKTKNSIGVLDIFGFENFDTNSFEQLCINYANENLQQFFVQHIFKLEQEEYTREGISWKHMSFVDNQDILDLIGLKPLNIMSLIDEESKFPKGTDETMLSKVHKTHEGNKNYLKPKSDKTQAFGLNHFAGTVFYAVKSFLEKNRDTFSTDLKQLVHIASNKFLKNLFAEELSVNQHDTKKRNMTLSVQFQKSLDVLMKTLNSCHPFFVRCIKPNSLKKQKVFDRSLCCRQLRYSGMMETAKIRRAGYPIRHAFREFVERYRFLAPGTPHAHKADCKAASSKICQLVLGKEDYQLGHTKVFLKDAHDTLLEQERERVLAKSILVLQRSVRTWVCRKRFLKLRSAAQTLQKYWRGRGPRLQYRKMKQGYLRLQALLRSRKLKHNFMSIRSRISKFQAYCRGYLVRHTVKEKSQVSYTLPALEYIILQHFFKKRRMQELLQLRKKEEADLKKAGHKNYKEIAEENYKVCVIPLSKRLLELDMEVKDFEPENITDVEDEPPDVDTLFGFLDPKISDRDHVLPSTNVYGIMDTGKLDQEVIGLPPTQDNTGSLSEFNFRKYAAMYFCGNANYQYSRKPIRHSLLDLPLPADQLAAKALWITILRFMGDLPEPRYDTEKPDNTPIMTKINKTLSRSFINSKEYKDAEKEMRVKEMALEKMSAAERRKMISMTLKRKNKLNENVQGLLQDESAVSSYSLWLEGRRTTNLEKLHFIIGHGILRPELRDEIYCQICKQLTNNPTKASHARGWILLSLCVGCFPPSEQFVNYLKNFIRGGPPGYAPYCEGRLNRTFKNGSRTQPPSWMELQATKSKQPIVIDVTFMDGTVKKLSADSATTAEELCHQLYDNINLKDHFGFALFIALFDKVSSLGSKGDHVMDAISQCEQYAKEQGTQERSAPWRLFFRKEIFTPWHNPTEDPVATNLIYQQVVRGAKFGEYRCDKESDIAMMAAQQYYVENGPNLDPRVLSNLLPNYIPNHFLKSGADKGLSRWEKLVAEAFKKGYFAKEQISDIKVKEDIVAYAMMKWPLLFSRFYETVKMSGPEMPKNNIILAVSWTGIYFVDDEEQVLLELSFPEIMGVVYNKTKEGVAPMFSLSTIHGHDFTFQCVTAEDFHELVSYMLDGLKKRSHYVIALQDYSPPVDGQSVLILKKGDVIELTDGNLGESVLSGDWGEGLCERTQIKGCFPVESVYVLPAIKRPPSDILALFKKEGAFGKQNQQQINLTHTRRKLYTLAKYASQHFRANEIVTGPRGQMLTSAKRSTQEELWKHSREPLKKPLLQKLMEHEELAAEACAAFSAVLKYMGDLPTRRARASTEYTDKIFSGPLKNDMLRDEIYCQIMKQLTDNRNQLSEERGWELMWLATGIVPCSQNLMKELTQFLHCRQHPVAQDTLHRIQRILRSGQRKYPPHQVEVEAIQHRSMKIFHRVYFPDDTDEAFEVDSSTRARDLCQNISDRMDLRTNEGFSLFVKIWDKVFSVPDGDFFFDYVRLLTEWMKKARPSRSAGGINYQYQIFFMKKLWLNTIPGKDKNADLIFHFPQEMPKYLRGYHKVTKNDAIKLGALLYRTKFGDNKAELQLVPQILPELLPANLLKIQGTSDWKKSISSVFAQNSGMNQDEAKVAFLQHIHTWPTFGSAFFDVKQTTDSSYPEVITIAINKRGISIIHPQTKEILAEHPFTRISNWSSGNTFFHVSIGNLVRGSKLLCETSLGYKMDDLLTSYTTVLQSSLQPGRTH</sequence>
<dbReference type="CDD" id="cd01381">
    <property type="entry name" value="MYSc_Myo7"/>
    <property type="match status" value="1"/>
</dbReference>
<dbReference type="PROSITE" id="PS50002">
    <property type="entry name" value="SH3"/>
    <property type="match status" value="1"/>
</dbReference>
<dbReference type="SUPFAM" id="SSF50044">
    <property type="entry name" value="SH3-domain"/>
    <property type="match status" value="1"/>
</dbReference>
<dbReference type="InterPro" id="IPR002404">
    <property type="entry name" value="IRS_PTB"/>
</dbReference>
<dbReference type="Pfam" id="PF00373">
    <property type="entry name" value="FERM_M"/>
    <property type="match status" value="1"/>
</dbReference>
<dbReference type="InterPro" id="IPR001452">
    <property type="entry name" value="SH3_domain"/>
</dbReference>
<dbReference type="SMART" id="SM00326">
    <property type="entry name" value="SH3"/>
    <property type="match status" value="1"/>
</dbReference>
<dbReference type="PROSITE" id="PS01179">
    <property type="entry name" value="PID"/>
    <property type="match status" value="1"/>
</dbReference>
<protein>
    <recommendedName>
        <fullName evidence="20">Myosin-VIIa</fullName>
    </recommendedName>
</protein>
<dbReference type="InterPro" id="IPR036961">
    <property type="entry name" value="Kinesin_motor_dom_sf"/>
</dbReference>
<evidence type="ECO:0000256" key="8">
    <source>
        <dbReference type="ARBA" id="ARBA00023123"/>
    </source>
</evidence>
<dbReference type="FunFam" id="1.10.10.820:FF:000001">
    <property type="entry name" value="Myosin heavy chain"/>
    <property type="match status" value="1"/>
</dbReference>
<dbReference type="SUPFAM" id="SSF54236">
    <property type="entry name" value="Ubiquitin-like"/>
    <property type="match status" value="2"/>
</dbReference>
<dbReference type="PRINTS" id="PR00193">
    <property type="entry name" value="MYOSINHEAVY"/>
</dbReference>
<dbReference type="InterPro" id="IPR057130">
    <property type="entry name" value="Myosin_VII_N"/>
</dbReference>
<feature type="domain" description="FERM" evidence="15">
    <location>
        <begin position="1284"/>
        <end position="1598"/>
    </location>
</feature>
<evidence type="ECO:0000259" key="15">
    <source>
        <dbReference type="PROSITE" id="PS50057"/>
    </source>
</evidence>
<dbReference type="PANTHER" id="PTHR22692">
    <property type="entry name" value="MYOSIN VII, XV"/>
    <property type="match status" value="1"/>
</dbReference>
<dbReference type="Gene3D" id="1.20.58.530">
    <property type="match status" value="1"/>
</dbReference>
<dbReference type="GO" id="GO:0003779">
    <property type="term" value="F:actin binding"/>
    <property type="evidence" value="ECO:0007669"/>
    <property type="project" value="UniProtKB-KW"/>
</dbReference>
<dbReference type="InterPro" id="IPR019748">
    <property type="entry name" value="FERM_central"/>
</dbReference>
<dbReference type="InterPro" id="IPR051567">
    <property type="entry name" value="Unconventional_Myosin_ATPase"/>
</dbReference>
<dbReference type="FunFam" id="2.30.29.30:FF:000075">
    <property type="entry name" value="unconventional myosin-VIIa"/>
    <property type="match status" value="1"/>
</dbReference>
<dbReference type="Gene3D" id="1.20.80.10">
    <property type="match status" value="2"/>
</dbReference>
<dbReference type="InterPro" id="IPR001609">
    <property type="entry name" value="Myosin_head_motor_dom-like"/>
</dbReference>
<dbReference type="Gene3D" id="1.25.40.530">
    <property type="entry name" value="MyTH4 domain"/>
    <property type="match status" value="2"/>
</dbReference>
<keyword evidence="8 12" id="KW-0518">Myosin</keyword>
<dbReference type="Pfam" id="PF00063">
    <property type="entry name" value="Myosin_head"/>
    <property type="match status" value="1"/>
</dbReference>
<dbReference type="GO" id="GO:0005737">
    <property type="term" value="C:cytoplasm"/>
    <property type="evidence" value="ECO:0007669"/>
    <property type="project" value="UniProtKB-SubCell"/>
</dbReference>
<dbReference type="PANTHER" id="PTHR22692:SF33">
    <property type="entry name" value="MYOSIN"/>
    <property type="match status" value="1"/>
</dbReference>
<dbReference type="GO" id="GO:0030182">
    <property type="term" value="P:neuron differentiation"/>
    <property type="evidence" value="ECO:0007669"/>
    <property type="project" value="UniProtKB-ARBA"/>
</dbReference>
<dbReference type="Pfam" id="PF21998">
    <property type="entry name" value="FERM_C1_MyoVII"/>
    <property type="match status" value="1"/>
</dbReference>
<keyword evidence="10 12" id="KW-0009">Actin-binding</keyword>
<dbReference type="InterPro" id="IPR011993">
    <property type="entry name" value="PH-like_dom_sf"/>
</dbReference>
<feature type="binding site" evidence="12">
    <location>
        <begin position="211"/>
        <end position="218"/>
    </location>
    <ligand>
        <name>ATP</name>
        <dbReference type="ChEBI" id="CHEBI:30616"/>
    </ligand>
</feature>
<dbReference type="OrthoDB" id="6108017at2759"/>
<dbReference type="SUPFAM" id="SSF47031">
    <property type="entry name" value="Second domain of FERM"/>
    <property type="match status" value="2"/>
</dbReference>
<dbReference type="CDD" id="cd13199">
    <property type="entry name" value="FERM_C2_MyoVII"/>
    <property type="match status" value="1"/>
</dbReference>
<dbReference type="Pfam" id="PF24123">
    <property type="entry name" value="Myosin_VII_N"/>
    <property type="match status" value="1"/>
</dbReference>
<evidence type="ECO:0000259" key="13">
    <source>
        <dbReference type="PROSITE" id="PS01179"/>
    </source>
</evidence>
<dbReference type="InterPro" id="IPR038185">
    <property type="entry name" value="MyTH4_dom_sf"/>
</dbReference>
<feature type="domain" description="SH3" evidence="14">
    <location>
        <begin position="1593"/>
        <end position="1662"/>
    </location>
</feature>
<dbReference type="CDD" id="cd14473">
    <property type="entry name" value="FERM_B-lobe"/>
    <property type="match status" value="2"/>
</dbReference>
<keyword evidence="6 12" id="KW-0547">Nucleotide-binding</keyword>
<dbReference type="PROSITE" id="PS51016">
    <property type="entry name" value="MYTH4"/>
    <property type="match status" value="2"/>
</dbReference>
<dbReference type="InterPro" id="IPR014352">
    <property type="entry name" value="FERM/acyl-CoA-bd_prot_sf"/>
</dbReference>
<dbReference type="Gene3D" id="1.10.10.820">
    <property type="match status" value="1"/>
</dbReference>
<dbReference type="GO" id="GO:0009888">
    <property type="term" value="P:tissue development"/>
    <property type="evidence" value="ECO:0007669"/>
    <property type="project" value="UniProtKB-ARBA"/>
</dbReference>
<dbReference type="GO" id="GO:0071944">
    <property type="term" value="C:cell periphery"/>
    <property type="evidence" value="ECO:0007669"/>
    <property type="project" value="UniProtKB-ARBA"/>
</dbReference>
<dbReference type="Pfam" id="PF02174">
    <property type="entry name" value="IRS"/>
    <property type="match status" value="1"/>
</dbReference>
<dbReference type="Pfam" id="PF00612">
    <property type="entry name" value="IQ"/>
    <property type="match status" value="2"/>
</dbReference>
<dbReference type="InterPro" id="IPR041794">
    <property type="entry name" value="MyoVII_FERM_C2"/>
</dbReference>
<dbReference type="SMART" id="SM00295">
    <property type="entry name" value="B41"/>
    <property type="match status" value="2"/>
</dbReference>
<dbReference type="SMART" id="SM00242">
    <property type="entry name" value="MYSc"/>
    <property type="match status" value="1"/>
</dbReference>
<dbReference type="CDD" id="cd17093">
    <property type="entry name" value="FERM2_F1_Myosin-VII"/>
    <property type="match status" value="1"/>
</dbReference>
<accession>A0A6L2PQ92</accession>
<feature type="domain" description="PID" evidence="13">
    <location>
        <begin position="2117"/>
        <end position="2146"/>
    </location>
</feature>
<evidence type="ECO:0000259" key="16">
    <source>
        <dbReference type="PROSITE" id="PS51016"/>
    </source>
</evidence>
<dbReference type="GO" id="GO:0016459">
    <property type="term" value="C:myosin complex"/>
    <property type="evidence" value="ECO:0007669"/>
    <property type="project" value="UniProtKB-KW"/>
</dbReference>
<evidence type="ECO:0000259" key="17">
    <source>
        <dbReference type="PROSITE" id="PS51456"/>
    </source>
</evidence>
<dbReference type="Pfam" id="PF21989">
    <property type="entry name" value="RA_2"/>
    <property type="match status" value="2"/>
</dbReference>
<keyword evidence="7 12" id="KW-0067">ATP-binding</keyword>
<keyword evidence="9 12" id="KW-0505">Motor protein</keyword>
<dbReference type="GO" id="GO:0005524">
    <property type="term" value="F:ATP binding"/>
    <property type="evidence" value="ECO:0007669"/>
    <property type="project" value="UniProtKB-UniRule"/>
</dbReference>
<gene>
    <name evidence="18" type="ORF">Cfor_01813</name>
</gene>
<dbReference type="Proteomes" id="UP000502823">
    <property type="component" value="Unassembled WGS sequence"/>
</dbReference>
<dbReference type="SMART" id="SM00139">
    <property type="entry name" value="MyTH4"/>
    <property type="match status" value="2"/>
</dbReference>
<dbReference type="Gene3D" id="1.20.120.720">
    <property type="entry name" value="Myosin VI head, motor domain, U50 subdomain"/>
    <property type="match status" value="1"/>
</dbReference>
<feature type="domain" description="Myosin motor" evidence="17">
    <location>
        <begin position="118"/>
        <end position="789"/>
    </location>
</feature>
<evidence type="ECO:0000256" key="1">
    <source>
        <dbReference type="ARBA" id="ARBA00004496"/>
    </source>
</evidence>
<evidence type="ECO:0000256" key="3">
    <source>
        <dbReference type="ARBA" id="ARBA00022443"/>
    </source>
</evidence>
<dbReference type="CDD" id="cd13198">
    <property type="entry name" value="FERM_C1_MyoVII"/>
    <property type="match status" value="1"/>
</dbReference>
<dbReference type="PROSITE" id="PS50057">
    <property type="entry name" value="FERM_3"/>
    <property type="match status" value="2"/>
</dbReference>
<dbReference type="PROSITE" id="PS50096">
    <property type="entry name" value="IQ"/>
    <property type="match status" value="2"/>
</dbReference>
<keyword evidence="19" id="KW-1185">Reference proteome</keyword>
<evidence type="ECO:0000259" key="14">
    <source>
        <dbReference type="PROSITE" id="PS50002"/>
    </source>
</evidence>
<comment type="similarity">
    <text evidence="2 12">Belongs to the TRAFAC class myosin-kinesin ATPase superfamily. Myosin family.</text>
</comment>
<comment type="subcellular location">
    <subcellularLocation>
        <location evidence="1">Cytoplasm</location>
    </subcellularLocation>
</comment>
<evidence type="ECO:0000313" key="19">
    <source>
        <dbReference type="Proteomes" id="UP000502823"/>
    </source>
</evidence>
<dbReference type="InterPro" id="IPR000048">
    <property type="entry name" value="IQ_motif_EF-hand-BS"/>
</dbReference>
<reference evidence="19" key="1">
    <citation type="submission" date="2020-01" db="EMBL/GenBank/DDBJ databases">
        <title>Draft genome sequence of the Termite Coptotermes fromosanus.</title>
        <authorList>
            <person name="Itakura S."/>
            <person name="Yosikawa Y."/>
            <person name="Umezawa K."/>
        </authorList>
    </citation>
    <scope>NUCLEOTIDE SEQUENCE [LARGE SCALE GENOMIC DNA]</scope>
</reference>
<feature type="domain" description="MyTH4" evidence="16">
    <location>
        <begin position="1044"/>
        <end position="1279"/>
    </location>
</feature>
<feature type="domain" description="FERM" evidence="15">
    <location>
        <begin position="1890"/>
        <end position="2193"/>
    </location>
</feature>
<dbReference type="EMBL" id="BLKM01000426">
    <property type="protein sequence ID" value="GFG33342.1"/>
    <property type="molecule type" value="Genomic_DNA"/>
</dbReference>
<feature type="domain" description="MyTH4" evidence="16">
    <location>
        <begin position="1736"/>
        <end position="1884"/>
    </location>
</feature>
<keyword evidence="3 11" id="KW-0728">SH3 domain</keyword>
<dbReference type="InterPro" id="IPR036028">
    <property type="entry name" value="SH3-like_dom_sf"/>
</dbReference>
<evidence type="ECO:0000256" key="9">
    <source>
        <dbReference type="ARBA" id="ARBA00023175"/>
    </source>
</evidence>
<dbReference type="SUPFAM" id="SSF52540">
    <property type="entry name" value="P-loop containing nucleoside triphosphate hydrolases"/>
    <property type="match status" value="1"/>
</dbReference>
<evidence type="ECO:0000256" key="6">
    <source>
        <dbReference type="ARBA" id="ARBA00022741"/>
    </source>
</evidence>
<dbReference type="InParanoid" id="A0A6L2PQ92"/>
<dbReference type="InterPro" id="IPR041793">
    <property type="entry name" value="MyoVII_FERM_C1"/>
</dbReference>
<evidence type="ECO:0000256" key="5">
    <source>
        <dbReference type="ARBA" id="ARBA00022737"/>
    </source>
</evidence>
<dbReference type="Pfam" id="PF00784">
    <property type="entry name" value="MyTH4"/>
    <property type="match status" value="2"/>
</dbReference>
<proteinExistence type="inferred from homology"/>
<dbReference type="GO" id="GO:0003774">
    <property type="term" value="F:cytoskeletal motor activity"/>
    <property type="evidence" value="ECO:0007669"/>
    <property type="project" value="UniProtKB-UniRule"/>
</dbReference>
<dbReference type="CDD" id="cd17092">
    <property type="entry name" value="FERM1_F1_Myosin-VII"/>
    <property type="match status" value="1"/>
</dbReference>
<feature type="region of interest" description="Actin-binding" evidence="12">
    <location>
        <begin position="668"/>
        <end position="690"/>
    </location>
</feature>
<dbReference type="PROSITE" id="PS51456">
    <property type="entry name" value="MYOSIN_MOTOR"/>
    <property type="match status" value="1"/>
</dbReference>
<organism evidence="18 19">
    <name type="scientific">Coptotermes formosanus</name>
    <name type="common">Formosan subterranean termite</name>
    <dbReference type="NCBI Taxonomy" id="36987"/>
    <lineage>
        <taxon>Eukaryota</taxon>
        <taxon>Metazoa</taxon>
        <taxon>Ecdysozoa</taxon>
        <taxon>Arthropoda</taxon>
        <taxon>Hexapoda</taxon>
        <taxon>Insecta</taxon>
        <taxon>Pterygota</taxon>
        <taxon>Neoptera</taxon>
        <taxon>Polyneoptera</taxon>
        <taxon>Dictyoptera</taxon>
        <taxon>Blattodea</taxon>
        <taxon>Blattoidea</taxon>
        <taxon>Termitoidae</taxon>
        <taxon>Rhinotermitidae</taxon>
        <taxon>Coptotermes</taxon>
    </lineage>
</organism>
<dbReference type="InterPro" id="IPR006020">
    <property type="entry name" value="PTB/PI_dom"/>
</dbReference>
<dbReference type="GO" id="GO:0120025">
    <property type="term" value="C:plasma membrane bounded cell projection"/>
    <property type="evidence" value="ECO:0007669"/>
    <property type="project" value="UniProtKB-ARBA"/>
</dbReference>
<evidence type="ECO:0000256" key="11">
    <source>
        <dbReference type="PROSITE-ProRule" id="PRU00192"/>
    </source>
</evidence>